<dbReference type="RefSeq" id="WP_106164762.1">
    <property type="nucleotide sequence ID" value="NZ_JAGDDX010000004.1"/>
</dbReference>
<dbReference type="AlphaFoldDB" id="A0A2T1ABE2"/>
<gene>
    <name evidence="1" type="ORF">CLV89_11222</name>
</gene>
<dbReference type="EMBL" id="PVUF01000012">
    <property type="protein sequence ID" value="PRZ45910.1"/>
    <property type="molecule type" value="Genomic_DNA"/>
</dbReference>
<accession>A0A2T1ABE2</accession>
<sequence length="71" mass="8229">MTTEQLIERACQLEKKIRIAPEQARLDLQPEFAQVLKRIKDTGVSVPAHLRRTEQVLNDEIVESQFDNMPI</sequence>
<dbReference type="Proteomes" id="UP000237718">
    <property type="component" value="Unassembled WGS sequence"/>
</dbReference>
<evidence type="ECO:0000313" key="2">
    <source>
        <dbReference type="Proteomes" id="UP000237718"/>
    </source>
</evidence>
<protein>
    <submittedName>
        <fullName evidence="1">Uncharacterized protein</fullName>
    </submittedName>
</protein>
<reference evidence="1 2" key="1">
    <citation type="submission" date="2018-03" db="EMBL/GenBank/DDBJ databases">
        <title>Genomic Encyclopedia of Archaeal and Bacterial Type Strains, Phase II (KMG-II): from individual species to whole genera.</title>
        <authorList>
            <person name="Goeker M."/>
        </authorList>
    </citation>
    <scope>NUCLEOTIDE SEQUENCE [LARGE SCALE GENOMIC DNA]</scope>
    <source>
        <strain evidence="1 2">DSM 25328</strain>
    </source>
</reference>
<proteinExistence type="predicted"/>
<evidence type="ECO:0000313" key="1">
    <source>
        <dbReference type="EMBL" id="PRZ45910.1"/>
    </source>
</evidence>
<organism evidence="1 2">
    <name type="scientific">Tritonibacter scottomollicae</name>
    <name type="common">Epibacterium scottomollicae</name>
    <dbReference type="NCBI Taxonomy" id="483013"/>
    <lineage>
        <taxon>Bacteria</taxon>
        <taxon>Pseudomonadati</taxon>
        <taxon>Pseudomonadota</taxon>
        <taxon>Alphaproteobacteria</taxon>
        <taxon>Rhodobacterales</taxon>
        <taxon>Paracoccaceae</taxon>
        <taxon>Tritonibacter</taxon>
    </lineage>
</organism>
<name>A0A2T1ABE2_TRISK</name>
<dbReference type="OrthoDB" id="7870782at2"/>
<comment type="caution">
    <text evidence="1">The sequence shown here is derived from an EMBL/GenBank/DDBJ whole genome shotgun (WGS) entry which is preliminary data.</text>
</comment>